<dbReference type="GO" id="GO:0051014">
    <property type="term" value="P:actin filament severing"/>
    <property type="evidence" value="ECO:0007669"/>
    <property type="project" value="TreeGrafter"/>
</dbReference>
<dbReference type="EMBL" id="VXIV02001707">
    <property type="protein sequence ID" value="KAF6030460.1"/>
    <property type="molecule type" value="Genomic_DNA"/>
</dbReference>
<dbReference type="PANTHER" id="PTHR11977">
    <property type="entry name" value="VILLIN"/>
    <property type="match status" value="1"/>
</dbReference>
<dbReference type="GO" id="GO:0005546">
    <property type="term" value="F:phosphatidylinositol-4,5-bisphosphate binding"/>
    <property type="evidence" value="ECO:0007669"/>
    <property type="project" value="TreeGrafter"/>
</dbReference>
<accession>A0A7J7JVM8</accession>
<dbReference type="InterPro" id="IPR007122">
    <property type="entry name" value="Villin/Gelsolin"/>
</dbReference>
<evidence type="ECO:0000313" key="3">
    <source>
        <dbReference type="Proteomes" id="UP000593567"/>
    </source>
</evidence>
<feature type="domain" description="Gelsolin-like" evidence="1">
    <location>
        <begin position="28"/>
        <end position="108"/>
    </location>
</feature>
<dbReference type="OrthoDB" id="6375767at2759"/>
<dbReference type="GO" id="GO:0051015">
    <property type="term" value="F:actin filament binding"/>
    <property type="evidence" value="ECO:0007669"/>
    <property type="project" value="InterPro"/>
</dbReference>
<dbReference type="GO" id="GO:0051016">
    <property type="term" value="P:barbed-end actin filament capping"/>
    <property type="evidence" value="ECO:0007669"/>
    <property type="project" value="TreeGrafter"/>
</dbReference>
<dbReference type="InterPro" id="IPR036180">
    <property type="entry name" value="Gelsolin-like_dom_sf"/>
</dbReference>
<dbReference type="Gene3D" id="3.40.20.10">
    <property type="entry name" value="Severin"/>
    <property type="match status" value="5"/>
</dbReference>
<evidence type="ECO:0000313" key="2">
    <source>
        <dbReference type="EMBL" id="KAF6030460.1"/>
    </source>
</evidence>
<dbReference type="AlphaFoldDB" id="A0A7J7JVM8"/>
<name>A0A7J7JVM8_BUGNE</name>
<comment type="caution">
    <text evidence="2">The sequence shown here is derived from an EMBL/GenBank/DDBJ whole genome shotgun (WGS) entry which is preliminary data.</text>
</comment>
<proteinExistence type="predicted"/>
<sequence length="590" mass="65780">MGVDAEPAWKAIPKGKPCFIIWRIEKLKVVPVPKEQYSSFYSGDSYILLSVQDVKGSLDMHVHFWLGKESSQDEEGVAAYKSVELDDYLGGAPVQHREVQHYESTRFMDYFKSKGGIKYMTGGVASGFNHVEKVVTMRLLHVKGRHQVRCEEVEKSWNSFNDGDVFILDLGNVQFVWMGKESSRTERMKGMELARSLRDERGGGDIITVDSGEENKLLEAELNVWNKHLRVSERRVKSAAEGGVDEKVERMKSAEIKLFLVSDEGGTLKIEEVKAGPLKKSDLSSEDSYIIDNGEAGVWVWNGKRASKQERSEAMRNAVGFCKKKGYSNKTRVTKVADGGEPTEFKNLFKSWPVPQASGKAYIAGGKIAKTVQTKFDASTLHGNQALAAETQMVDDGSGTTQVWRIVDFDMVPVERNQIGQFFGGDCYIVLYTYLLNNKERYIIYYWQGSKATVDEKGASALHAVQLDDKYGGAPVQVRVVQGKEPPHFMAIFGGKMIIYSGGKAGWTQSQHSNDEGPGERYMLQVRGASALNTKAVQVPCRAASLNSNDVFVLFTKSKVYIWCGKGSTGDEREMAKLVAQHSPRFVLFL</sequence>
<dbReference type="CDD" id="cd11290">
    <property type="entry name" value="gelsolin_S1_like"/>
    <property type="match status" value="1"/>
</dbReference>
<protein>
    <submittedName>
        <fullName evidence="2">Qua</fullName>
    </submittedName>
</protein>
<dbReference type="GO" id="GO:0005737">
    <property type="term" value="C:cytoplasm"/>
    <property type="evidence" value="ECO:0007669"/>
    <property type="project" value="TreeGrafter"/>
</dbReference>
<dbReference type="CDD" id="cd11292">
    <property type="entry name" value="gelsolin_S3_like"/>
    <property type="match status" value="1"/>
</dbReference>
<feature type="domain" description="Gelsolin-like" evidence="1">
    <location>
        <begin position="270"/>
        <end position="345"/>
    </location>
</feature>
<dbReference type="GO" id="GO:0008154">
    <property type="term" value="P:actin polymerization or depolymerization"/>
    <property type="evidence" value="ECO:0007669"/>
    <property type="project" value="TreeGrafter"/>
</dbReference>
<keyword evidence="3" id="KW-1185">Reference proteome</keyword>
<dbReference type="CDD" id="cd11289">
    <property type="entry name" value="gelsolin_S2_like"/>
    <property type="match status" value="1"/>
</dbReference>
<reference evidence="2" key="1">
    <citation type="submission" date="2020-06" db="EMBL/GenBank/DDBJ databases">
        <title>Draft genome of Bugula neritina, a colonial animal packing powerful symbionts and potential medicines.</title>
        <authorList>
            <person name="Rayko M."/>
        </authorList>
    </citation>
    <scope>NUCLEOTIDE SEQUENCE [LARGE SCALE GENOMIC DNA]</scope>
    <source>
        <strain evidence="2">Kwan_BN1</strain>
    </source>
</reference>
<feature type="domain" description="Gelsolin-like" evidence="1">
    <location>
        <begin position="147"/>
        <end position="215"/>
    </location>
</feature>
<dbReference type="Pfam" id="PF00626">
    <property type="entry name" value="Gelsolin"/>
    <property type="match status" value="5"/>
</dbReference>
<dbReference type="PANTHER" id="PTHR11977:SF57">
    <property type="entry name" value="VILLIN-LIKE PROTEIN QUAIL"/>
    <property type="match status" value="1"/>
</dbReference>
<dbReference type="CDD" id="cd11293">
    <property type="entry name" value="gelsolin_S4_like"/>
    <property type="match status" value="1"/>
</dbReference>
<dbReference type="PRINTS" id="PR00597">
    <property type="entry name" value="GELSOLIN"/>
</dbReference>
<dbReference type="CDD" id="cd11288">
    <property type="entry name" value="gelsolin_S5_like"/>
    <property type="match status" value="1"/>
</dbReference>
<dbReference type="SMART" id="SM00262">
    <property type="entry name" value="GEL"/>
    <property type="match status" value="5"/>
</dbReference>
<organism evidence="2 3">
    <name type="scientific">Bugula neritina</name>
    <name type="common">Brown bryozoan</name>
    <name type="synonym">Sertularia neritina</name>
    <dbReference type="NCBI Taxonomy" id="10212"/>
    <lineage>
        <taxon>Eukaryota</taxon>
        <taxon>Metazoa</taxon>
        <taxon>Spiralia</taxon>
        <taxon>Lophotrochozoa</taxon>
        <taxon>Bryozoa</taxon>
        <taxon>Gymnolaemata</taxon>
        <taxon>Cheilostomatida</taxon>
        <taxon>Flustrina</taxon>
        <taxon>Buguloidea</taxon>
        <taxon>Bugulidae</taxon>
        <taxon>Bugula</taxon>
    </lineage>
</organism>
<dbReference type="GO" id="GO:0015629">
    <property type="term" value="C:actin cytoskeleton"/>
    <property type="evidence" value="ECO:0007669"/>
    <property type="project" value="TreeGrafter"/>
</dbReference>
<dbReference type="SUPFAM" id="SSF55753">
    <property type="entry name" value="Actin depolymerizing proteins"/>
    <property type="match status" value="4"/>
</dbReference>
<feature type="domain" description="Gelsolin-like" evidence="1">
    <location>
        <begin position="409"/>
        <end position="490"/>
    </location>
</feature>
<dbReference type="InterPro" id="IPR029006">
    <property type="entry name" value="ADF-H/Gelsolin-like_dom_sf"/>
</dbReference>
<feature type="domain" description="Gelsolin-like" evidence="1">
    <location>
        <begin position="535"/>
        <end position="582"/>
    </location>
</feature>
<dbReference type="SUPFAM" id="SSF82754">
    <property type="entry name" value="C-terminal, gelsolin-like domain of Sec23/24"/>
    <property type="match status" value="1"/>
</dbReference>
<dbReference type="InterPro" id="IPR007123">
    <property type="entry name" value="Gelsolin-like_dom"/>
</dbReference>
<dbReference type="Proteomes" id="UP000593567">
    <property type="component" value="Unassembled WGS sequence"/>
</dbReference>
<evidence type="ECO:0000259" key="1">
    <source>
        <dbReference type="Pfam" id="PF00626"/>
    </source>
</evidence>
<gene>
    <name evidence="2" type="ORF">EB796_011237</name>
</gene>